<dbReference type="InterPro" id="IPR012442">
    <property type="entry name" value="DUF1645_plant"/>
</dbReference>
<dbReference type="Proteomes" id="UP000215914">
    <property type="component" value="Chromosome 14"/>
</dbReference>
<dbReference type="EMBL" id="CM007903">
    <property type="protein sequence ID" value="OTF98867.1"/>
    <property type="molecule type" value="Genomic_DNA"/>
</dbReference>
<keyword evidence="4" id="KW-1185">Reference proteome</keyword>
<protein>
    <submittedName>
        <fullName evidence="3">Uncharacterized protein</fullName>
    </submittedName>
</protein>
<evidence type="ECO:0000313" key="2">
    <source>
        <dbReference type="EMBL" id="KAF5769957.1"/>
    </source>
</evidence>
<dbReference type="PANTHER" id="PTHR33095">
    <property type="entry name" value="OS07G0619500 PROTEIN"/>
    <property type="match status" value="1"/>
</dbReference>
<evidence type="ECO:0000256" key="1">
    <source>
        <dbReference type="SAM" id="MobiDB-lite"/>
    </source>
</evidence>
<organism evidence="3 4">
    <name type="scientific">Helianthus annuus</name>
    <name type="common">Common sunflower</name>
    <dbReference type="NCBI Taxonomy" id="4232"/>
    <lineage>
        <taxon>Eukaryota</taxon>
        <taxon>Viridiplantae</taxon>
        <taxon>Streptophyta</taxon>
        <taxon>Embryophyta</taxon>
        <taxon>Tracheophyta</taxon>
        <taxon>Spermatophyta</taxon>
        <taxon>Magnoliopsida</taxon>
        <taxon>eudicotyledons</taxon>
        <taxon>Gunneridae</taxon>
        <taxon>Pentapetalae</taxon>
        <taxon>asterids</taxon>
        <taxon>campanulids</taxon>
        <taxon>Asterales</taxon>
        <taxon>Asteraceae</taxon>
        <taxon>Asteroideae</taxon>
        <taxon>Heliantheae alliance</taxon>
        <taxon>Heliantheae</taxon>
        <taxon>Helianthus</taxon>
    </lineage>
</organism>
<reference evidence="2" key="3">
    <citation type="submission" date="2020-06" db="EMBL/GenBank/DDBJ databases">
        <title>Helianthus annuus Genome sequencing and assembly Release 2.</title>
        <authorList>
            <person name="Gouzy J."/>
            <person name="Langlade N."/>
            <person name="Munos S."/>
        </authorList>
    </citation>
    <scope>NUCLEOTIDE SEQUENCE</scope>
    <source>
        <tissue evidence="2">Leaves</tissue>
    </source>
</reference>
<reference evidence="3" key="2">
    <citation type="submission" date="2017-02" db="EMBL/GenBank/DDBJ databases">
        <title>Sunflower complete genome.</title>
        <authorList>
            <person name="Langlade N."/>
            <person name="Munos S."/>
        </authorList>
    </citation>
    <scope>NUCLEOTIDE SEQUENCE [LARGE SCALE GENOMIC DNA]</scope>
    <source>
        <tissue evidence="3">Leaves</tissue>
    </source>
</reference>
<dbReference type="Gramene" id="mRNA:HanXRQr2_Chr14g0654141">
    <property type="protein sequence ID" value="CDS:HanXRQr2_Chr14g0654141.1"/>
    <property type="gene ID" value="HanXRQr2_Chr14g0654141"/>
</dbReference>
<dbReference type="PANTHER" id="PTHR33095:SF123">
    <property type="entry name" value="HMG BOX DOMAIN-CONTAINING PROTEIN"/>
    <property type="match status" value="1"/>
</dbReference>
<gene>
    <name evidence="3" type="ORF">HannXRQ_Chr14g0450341</name>
    <name evidence="2" type="ORF">HanXRQr2_Chr14g0654141</name>
</gene>
<dbReference type="AlphaFoldDB" id="A0A251SJ66"/>
<feature type="region of interest" description="Disordered" evidence="1">
    <location>
        <begin position="111"/>
        <end position="130"/>
    </location>
</feature>
<dbReference type="EMBL" id="MNCJ02000329">
    <property type="protein sequence ID" value="KAF5769957.1"/>
    <property type="molecule type" value="Genomic_DNA"/>
</dbReference>
<sequence>MNMQHEQLDDLGFCPSFSCYSSNTLASTAATRISNQLQQQQQQQQQQSAADEEFEFSFDLGENCLPIQNEVGHEPVVEEAIACSETASSSSESDGESPAVFCVWRNRTDAGASPLSKCKKSGSTGSGSRRWRISDLLRRSNSEGLLSQKKVEAAKRKGSSSEVTVVGGRVKPSIHELLYVQRGKGEGGRRKSYLPYRQGLVGFFSNVNGSGKKL</sequence>
<accession>A0A251SJ66</accession>
<reference evidence="2 4" key="1">
    <citation type="journal article" date="2017" name="Nature">
        <title>The sunflower genome provides insights into oil metabolism, flowering and Asterid evolution.</title>
        <authorList>
            <person name="Badouin H."/>
            <person name="Gouzy J."/>
            <person name="Grassa C.J."/>
            <person name="Murat F."/>
            <person name="Staton S.E."/>
            <person name="Cottret L."/>
            <person name="Lelandais-Briere C."/>
            <person name="Owens G.L."/>
            <person name="Carrere S."/>
            <person name="Mayjonade B."/>
            <person name="Legrand L."/>
            <person name="Gill N."/>
            <person name="Kane N.C."/>
            <person name="Bowers J.E."/>
            <person name="Hubner S."/>
            <person name="Bellec A."/>
            <person name="Berard A."/>
            <person name="Berges H."/>
            <person name="Blanchet N."/>
            <person name="Boniface M.C."/>
            <person name="Brunel D."/>
            <person name="Catrice O."/>
            <person name="Chaidir N."/>
            <person name="Claudel C."/>
            <person name="Donnadieu C."/>
            <person name="Faraut T."/>
            <person name="Fievet G."/>
            <person name="Helmstetter N."/>
            <person name="King M."/>
            <person name="Knapp S.J."/>
            <person name="Lai Z."/>
            <person name="Le Paslier M.C."/>
            <person name="Lippi Y."/>
            <person name="Lorenzon L."/>
            <person name="Mandel J.R."/>
            <person name="Marage G."/>
            <person name="Marchand G."/>
            <person name="Marquand E."/>
            <person name="Bret-Mestries E."/>
            <person name="Morien E."/>
            <person name="Nambeesan S."/>
            <person name="Nguyen T."/>
            <person name="Pegot-Espagnet P."/>
            <person name="Pouilly N."/>
            <person name="Raftis F."/>
            <person name="Sallet E."/>
            <person name="Schiex T."/>
            <person name="Thomas J."/>
            <person name="Vandecasteele C."/>
            <person name="Vares D."/>
            <person name="Vear F."/>
            <person name="Vautrin S."/>
            <person name="Crespi M."/>
            <person name="Mangin B."/>
            <person name="Burke J.M."/>
            <person name="Salse J."/>
            <person name="Munos S."/>
            <person name="Vincourt P."/>
            <person name="Rieseberg L.H."/>
            <person name="Langlade N.B."/>
        </authorList>
    </citation>
    <scope>NUCLEOTIDE SEQUENCE [LARGE SCALE GENOMIC DNA]</scope>
    <source>
        <strain evidence="4">cv. SF193</strain>
        <tissue evidence="2">Leaves</tissue>
    </source>
</reference>
<proteinExistence type="predicted"/>
<name>A0A251SJ66_HELAN</name>
<dbReference type="OrthoDB" id="1111059at2759"/>
<evidence type="ECO:0000313" key="4">
    <source>
        <dbReference type="Proteomes" id="UP000215914"/>
    </source>
</evidence>
<evidence type="ECO:0000313" key="3">
    <source>
        <dbReference type="EMBL" id="OTF98867.1"/>
    </source>
</evidence>
<dbReference type="InParanoid" id="A0A251SJ66"/>
<dbReference type="Pfam" id="PF07816">
    <property type="entry name" value="DUF1645"/>
    <property type="match status" value="1"/>
</dbReference>
<dbReference type="OMA" id="QNEVGHE"/>